<dbReference type="InterPro" id="IPR007392">
    <property type="entry name" value="GD_AH_second"/>
</dbReference>
<dbReference type="GO" id="GO:0016829">
    <property type="term" value="F:lyase activity"/>
    <property type="evidence" value="ECO:0007669"/>
    <property type="project" value="UniProtKB-KW"/>
</dbReference>
<dbReference type="InterPro" id="IPR013974">
    <property type="entry name" value="SAF"/>
</dbReference>
<dbReference type="GO" id="GO:0019698">
    <property type="term" value="P:D-galacturonate catabolic process"/>
    <property type="evidence" value="ECO:0007669"/>
    <property type="project" value="TreeGrafter"/>
</dbReference>
<proteinExistence type="inferred from homology"/>
<feature type="domain" description="SAF" evidence="3">
    <location>
        <begin position="13"/>
        <end position="82"/>
    </location>
</feature>
<accession>A0A1W9KSI4</accession>
<gene>
    <name evidence="4" type="ORF">BWK72_13950</name>
</gene>
<dbReference type="SMART" id="SM00858">
    <property type="entry name" value="SAF"/>
    <property type="match status" value="1"/>
</dbReference>
<organism evidence="4 5">
    <name type="scientific">Rhodoferax ferrireducens</name>
    <dbReference type="NCBI Taxonomy" id="192843"/>
    <lineage>
        <taxon>Bacteria</taxon>
        <taxon>Pseudomonadati</taxon>
        <taxon>Pseudomonadota</taxon>
        <taxon>Betaproteobacteria</taxon>
        <taxon>Burkholderiales</taxon>
        <taxon>Comamonadaceae</taxon>
        <taxon>Rhodoferax</taxon>
    </lineage>
</organism>
<evidence type="ECO:0000256" key="1">
    <source>
        <dbReference type="ARBA" id="ARBA00010986"/>
    </source>
</evidence>
<dbReference type="Gene3D" id="2.30.130.110">
    <property type="match status" value="1"/>
</dbReference>
<sequence>MTQSSHIRLHPNDDVLIATQQLLPGTSLLSDHLVVRDLVPPGHKLAAHDLAAGAAVRRYNQTIGFAKFNIAAGQHVHSHNLGMGEFERDYGIGQGVRDLPKAAQPATFMGYKRPNGKVGTRNYIAIIASVNCSATVVRAIAAHFSRERLAAYPNIDGVLALPHPSGCGMGVVSEGMDILRRTLAGYARHPNFAGVLFVGLGCEQNQIAPILDLVGAHEEGMLQKLVMQLEGGTTAAIKKGIAQVTAMLERANSYQREAAPVSQLIVGLNCGGSDGYSGITANPALGGASDLLVAHGGTTILSETPEIYGAEHLLTRRAASPDIAHKLLDRISWWKDYTSRNGNQMDNNPSVGNKAGGLTTILEKSLGAVAKGGTSTLNGVFQYAEPVTTKGFVFMDTPGYDPVSATGQAAGGAQIICFTTGRGSAFGCAGVPTIKLATNNTLFERMRDDMDVNCGDLITGTPMPEISQRIFDAIIRHASGEKVRSEELGYGNDEFLPWQVGAVM</sequence>
<comment type="similarity">
    <text evidence="1">Belongs to the UxaA family.</text>
</comment>
<evidence type="ECO:0000256" key="2">
    <source>
        <dbReference type="ARBA" id="ARBA00023239"/>
    </source>
</evidence>
<protein>
    <submittedName>
        <fullName evidence="4">Galactonate dehydratase</fullName>
    </submittedName>
</protein>
<dbReference type="Pfam" id="PF04295">
    <property type="entry name" value="GD_AH_second"/>
    <property type="match status" value="1"/>
</dbReference>
<evidence type="ECO:0000259" key="3">
    <source>
        <dbReference type="SMART" id="SM00858"/>
    </source>
</evidence>
<evidence type="ECO:0000313" key="4">
    <source>
        <dbReference type="EMBL" id="OQW87307.1"/>
    </source>
</evidence>
<dbReference type="EMBL" id="MTEI01000009">
    <property type="protein sequence ID" value="OQW87307.1"/>
    <property type="molecule type" value="Genomic_DNA"/>
</dbReference>
<comment type="caution">
    <text evidence="4">The sequence shown here is derived from an EMBL/GenBank/DDBJ whole genome shotgun (WGS) entry which is preliminary data.</text>
</comment>
<reference evidence="4 5" key="1">
    <citation type="submission" date="2017-01" db="EMBL/GenBank/DDBJ databases">
        <title>Novel large sulfur bacteria in the metagenomes of groundwater-fed chemosynthetic microbial mats in the Lake Huron basin.</title>
        <authorList>
            <person name="Sharrar A.M."/>
            <person name="Flood B.E."/>
            <person name="Bailey J.V."/>
            <person name="Jones D.S."/>
            <person name="Biddanda B."/>
            <person name="Ruberg S.A."/>
            <person name="Marcus D.N."/>
            <person name="Dick G.J."/>
        </authorList>
    </citation>
    <scope>NUCLEOTIDE SEQUENCE [LARGE SCALE GENOMIC DNA]</scope>
    <source>
        <strain evidence="4">A7</strain>
    </source>
</reference>
<keyword evidence="2" id="KW-0456">Lyase</keyword>
<dbReference type="InterPro" id="IPR048332">
    <property type="entry name" value="GD_AH_C"/>
</dbReference>
<dbReference type="PANTHER" id="PTHR30536:SF5">
    <property type="entry name" value="ALTRONATE DEHYDRATASE"/>
    <property type="match status" value="1"/>
</dbReference>
<dbReference type="InterPro" id="IPR052172">
    <property type="entry name" value="UxaA_altronate/galactarate_dh"/>
</dbReference>
<dbReference type="AlphaFoldDB" id="A0A1W9KSI4"/>
<name>A0A1W9KSI4_9BURK</name>
<dbReference type="PANTHER" id="PTHR30536">
    <property type="entry name" value="ALTRONATE/GALACTARATE DEHYDRATASE"/>
    <property type="match status" value="1"/>
</dbReference>
<dbReference type="InterPro" id="IPR044144">
    <property type="entry name" value="SAF_UxaA/GarD"/>
</dbReference>
<dbReference type="CDD" id="cd11613">
    <property type="entry name" value="SAF_AH_GD"/>
    <property type="match status" value="1"/>
</dbReference>
<evidence type="ECO:0000313" key="5">
    <source>
        <dbReference type="Proteomes" id="UP000192505"/>
    </source>
</evidence>
<dbReference type="Pfam" id="PF20629">
    <property type="entry name" value="GD_AH_C"/>
    <property type="match status" value="1"/>
</dbReference>
<dbReference type="Pfam" id="PF08666">
    <property type="entry name" value="SAF"/>
    <property type="match status" value="1"/>
</dbReference>
<dbReference type="Proteomes" id="UP000192505">
    <property type="component" value="Unassembled WGS sequence"/>
</dbReference>